<feature type="region of interest" description="Disordered" evidence="1">
    <location>
        <begin position="59"/>
        <end position="95"/>
    </location>
</feature>
<dbReference type="PROSITE" id="PS51257">
    <property type="entry name" value="PROKAR_LIPOPROTEIN"/>
    <property type="match status" value="1"/>
</dbReference>
<proteinExistence type="predicted"/>
<sequence length="95" mass="9937">MHKSMPAGTALVIACVSDIADVTPENLVVFSHSMKTYDYLPKVAAFVVGAGFQTLAVKRTSTTKPPDAQSPEPLAPTPSAPISPQHSARTIPAHA</sequence>
<reference evidence="2" key="1">
    <citation type="submission" date="2020-11" db="EMBL/GenBank/DDBJ databases">
        <authorList>
            <consortium name="DOE Joint Genome Institute"/>
            <person name="Ahrendt S."/>
            <person name="Riley R."/>
            <person name="Andreopoulos W."/>
            <person name="Labutti K."/>
            <person name="Pangilinan J."/>
            <person name="Ruiz-Duenas F.J."/>
            <person name="Barrasa J.M."/>
            <person name="Sanchez-Garcia M."/>
            <person name="Camarero S."/>
            <person name="Miyauchi S."/>
            <person name="Serrano A."/>
            <person name="Linde D."/>
            <person name="Babiker R."/>
            <person name="Drula E."/>
            <person name="Ayuso-Fernandez I."/>
            <person name="Pacheco R."/>
            <person name="Padilla G."/>
            <person name="Ferreira P."/>
            <person name="Barriuso J."/>
            <person name="Kellner H."/>
            <person name="Castanera R."/>
            <person name="Alfaro M."/>
            <person name="Ramirez L."/>
            <person name="Pisabarro A.G."/>
            <person name="Kuo A."/>
            <person name="Tritt A."/>
            <person name="Lipzen A."/>
            <person name="He G."/>
            <person name="Yan M."/>
            <person name="Ng V."/>
            <person name="Cullen D."/>
            <person name="Martin F."/>
            <person name="Rosso M.-N."/>
            <person name="Henrissat B."/>
            <person name="Hibbett D."/>
            <person name="Martinez A.T."/>
            <person name="Grigoriev I.V."/>
        </authorList>
    </citation>
    <scope>NUCLEOTIDE SEQUENCE</scope>
    <source>
        <strain evidence="2">AH 40177</strain>
    </source>
</reference>
<organism evidence="2 3">
    <name type="scientific">Rhodocollybia butyracea</name>
    <dbReference type="NCBI Taxonomy" id="206335"/>
    <lineage>
        <taxon>Eukaryota</taxon>
        <taxon>Fungi</taxon>
        <taxon>Dikarya</taxon>
        <taxon>Basidiomycota</taxon>
        <taxon>Agaricomycotina</taxon>
        <taxon>Agaricomycetes</taxon>
        <taxon>Agaricomycetidae</taxon>
        <taxon>Agaricales</taxon>
        <taxon>Marasmiineae</taxon>
        <taxon>Omphalotaceae</taxon>
        <taxon>Rhodocollybia</taxon>
    </lineage>
</organism>
<dbReference type="Proteomes" id="UP000772434">
    <property type="component" value="Unassembled WGS sequence"/>
</dbReference>
<evidence type="ECO:0000313" key="2">
    <source>
        <dbReference type="EMBL" id="KAF9047217.1"/>
    </source>
</evidence>
<dbReference type="EMBL" id="JADNRY010000496">
    <property type="protein sequence ID" value="KAF9047217.1"/>
    <property type="molecule type" value="Genomic_DNA"/>
</dbReference>
<comment type="caution">
    <text evidence="2">The sequence shown here is derived from an EMBL/GenBank/DDBJ whole genome shotgun (WGS) entry which is preliminary data.</text>
</comment>
<protein>
    <submittedName>
        <fullName evidence="2">Uncharacterized protein</fullName>
    </submittedName>
</protein>
<accession>A0A9P5P5F6</accession>
<keyword evidence="3" id="KW-1185">Reference proteome</keyword>
<gene>
    <name evidence="2" type="ORF">BDP27DRAFT_1434410</name>
</gene>
<evidence type="ECO:0000313" key="3">
    <source>
        <dbReference type="Proteomes" id="UP000772434"/>
    </source>
</evidence>
<evidence type="ECO:0000256" key="1">
    <source>
        <dbReference type="SAM" id="MobiDB-lite"/>
    </source>
</evidence>
<name>A0A9P5P5F6_9AGAR</name>
<dbReference type="AlphaFoldDB" id="A0A9P5P5F6"/>